<evidence type="ECO:0000313" key="1">
    <source>
        <dbReference type="EMBL" id="RKP33635.1"/>
    </source>
</evidence>
<dbReference type="STRING" id="215637.A0A4P9ZKL1"/>
<keyword evidence="2" id="KW-1185">Reference proteome</keyword>
<reference evidence="2" key="1">
    <citation type="journal article" date="2018" name="Nat. Microbiol.">
        <title>Leveraging single-cell genomics to expand the fungal tree of life.</title>
        <authorList>
            <person name="Ahrendt S.R."/>
            <person name="Quandt C.A."/>
            <person name="Ciobanu D."/>
            <person name="Clum A."/>
            <person name="Salamov A."/>
            <person name="Andreopoulos B."/>
            <person name="Cheng J.F."/>
            <person name="Woyke T."/>
            <person name="Pelin A."/>
            <person name="Henrissat B."/>
            <person name="Reynolds N.K."/>
            <person name="Benny G.L."/>
            <person name="Smith M.E."/>
            <person name="James T.Y."/>
            <person name="Grigoriev I.V."/>
        </authorList>
    </citation>
    <scope>NUCLEOTIDE SEQUENCE [LARGE SCALE GENOMIC DNA]</scope>
    <source>
        <strain evidence="2">RSA 468</strain>
    </source>
</reference>
<organism evidence="1 2">
    <name type="scientific">Dimargaris cristalligena</name>
    <dbReference type="NCBI Taxonomy" id="215637"/>
    <lineage>
        <taxon>Eukaryota</taxon>
        <taxon>Fungi</taxon>
        <taxon>Fungi incertae sedis</taxon>
        <taxon>Zoopagomycota</taxon>
        <taxon>Kickxellomycotina</taxon>
        <taxon>Dimargaritomycetes</taxon>
        <taxon>Dimargaritales</taxon>
        <taxon>Dimargaritaceae</taxon>
        <taxon>Dimargaris</taxon>
    </lineage>
</organism>
<dbReference type="EMBL" id="ML003680">
    <property type="protein sequence ID" value="RKP33635.1"/>
    <property type="molecule type" value="Genomic_DNA"/>
</dbReference>
<evidence type="ECO:0000313" key="2">
    <source>
        <dbReference type="Proteomes" id="UP000268162"/>
    </source>
</evidence>
<protein>
    <recommendedName>
        <fullName evidence="3">Reverse transcriptase domain-containing protein</fullName>
    </recommendedName>
</protein>
<dbReference type="Proteomes" id="UP000268162">
    <property type="component" value="Unassembled WGS sequence"/>
</dbReference>
<accession>A0A4P9ZKL1</accession>
<dbReference type="PANTHER" id="PTHR33395:SF22">
    <property type="entry name" value="REVERSE TRANSCRIPTASE DOMAIN-CONTAINING PROTEIN"/>
    <property type="match status" value="1"/>
</dbReference>
<proteinExistence type="predicted"/>
<dbReference type="PANTHER" id="PTHR33395">
    <property type="entry name" value="TRANSCRIPTASE, PUTATIVE-RELATED-RELATED"/>
    <property type="match status" value="1"/>
</dbReference>
<sequence length="394" mass="43986">MTTEKVQSLLAMPRGCTCLLGDLNVSIKPSKSGWAPPARAEVLSAALSREHLRWKAPPPPHIYHLDHAFVRADLLVQAQVHLEECQVPSDHPLLSIKLPTKSPISQPPGSLRFHIHRLQQPIYHQEFRAAYKVLCPTISEVMQKAHQAIKHSGLVTLSEIINFLDSVIVEAILAAASSSIGEYDAGKVRPQPDRSIEHMVKAGTAVDAIRLMKSQQRGITQAPLTSRGDLSTEEDVMAFFSETFAAPNELAFPHNLHLTSTDPLGIHVTAKLIRQLVQEYPKHKACGSDAIHTRMLYTLLKGPFPHHLADLFNLCLRTGFTPARWNESIINPIAKDPKAKHINEFRPIALTVIFRRLFEKLLLPALKNLPLSKFQAGFRNRQSTLGHVQAPYTW</sequence>
<name>A0A4P9ZKL1_9FUNG</name>
<dbReference type="AlphaFoldDB" id="A0A4P9ZKL1"/>
<gene>
    <name evidence="1" type="ORF">BJ085DRAFT_38665</name>
</gene>
<evidence type="ECO:0008006" key="3">
    <source>
        <dbReference type="Google" id="ProtNLM"/>
    </source>
</evidence>